<organism evidence="1 2">
    <name type="scientific">Pseudodesulfovibrio sediminis</name>
    <dbReference type="NCBI Taxonomy" id="2810563"/>
    <lineage>
        <taxon>Bacteria</taxon>
        <taxon>Pseudomonadati</taxon>
        <taxon>Thermodesulfobacteriota</taxon>
        <taxon>Desulfovibrionia</taxon>
        <taxon>Desulfovibrionales</taxon>
        <taxon>Desulfovibrionaceae</taxon>
    </lineage>
</organism>
<dbReference type="Proteomes" id="UP001053296">
    <property type="component" value="Chromosome"/>
</dbReference>
<accession>A0ABM7P9W1</accession>
<evidence type="ECO:0008006" key="3">
    <source>
        <dbReference type="Google" id="ProtNLM"/>
    </source>
</evidence>
<sequence>MQKNEKSSFWLVGMLLPLLVFVFLVSGCAKNSVPIESSEPIVAAAEPTMTENASSSWHSVSEDKIGFPCNPPEPSTEADLTPYLRPSDYAGSLRGVAGFFSRAMDAAGYIDRRFLPLECDSSGFAIVARLERFKADGTPFEGDVRWAQEWDPFNGGEYTLENFLRGLFTEAPGYYRVLAFVVSTEDIFTEQDIEPAETQCSQWFKDGTVFLPREIADQSMTPKHRAQVLVYQFTKTSNKVFFETNSLPAKTHLERSGLAQAFKEK</sequence>
<evidence type="ECO:0000313" key="1">
    <source>
        <dbReference type="EMBL" id="BCS89860.1"/>
    </source>
</evidence>
<evidence type="ECO:0000313" key="2">
    <source>
        <dbReference type="Proteomes" id="UP001053296"/>
    </source>
</evidence>
<dbReference type="EMBL" id="AP024485">
    <property type="protein sequence ID" value="BCS89860.1"/>
    <property type="molecule type" value="Genomic_DNA"/>
</dbReference>
<gene>
    <name evidence="1" type="ORF">PSDVSF_31020</name>
</gene>
<protein>
    <recommendedName>
        <fullName evidence="3">Lipoprotein</fullName>
    </recommendedName>
</protein>
<dbReference type="PROSITE" id="PS51257">
    <property type="entry name" value="PROKAR_LIPOPROTEIN"/>
    <property type="match status" value="1"/>
</dbReference>
<dbReference type="RefSeq" id="WP_229591816.1">
    <property type="nucleotide sequence ID" value="NZ_AP024485.1"/>
</dbReference>
<keyword evidence="2" id="KW-1185">Reference proteome</keyword>
<proteinExistence type="predicted"/>
<reference evidence="1" key="1">
    <citation type="journal article" date="2022" name="Arch. Microbiol.">
        <title>Pseudodesulfovibrio sediminis sp. nov., a mesophilic and neutrophilic sulfate-reducing bacterium isolated from sediment of a brackish lake.</title>
        <authorList>
            <person name="Takahashi A."/>
            <person name="Kojima H."/>
            <person name="Watanabe M."/>
            <person name="Fukui M."/>
        </authorList>
    </citation>
    <scope>NUCLEOTIDE SEQUENCE</scope>
    <source>
        <strain evidence="1">SF6</strain>
    </source>
</reference>
<name>A0ABM7P9W1_9BACT</name>